<dbReference type="InterPro" id="IPR029058">
    <property type="entry name" value="AB_hydrolase_fold"/>
</dbReference>
<organism evidence="1 2">
    <name type="scientific">Oceanisphaera profunda</name>
    <dbReference type="NCBI Taxonomy" id="1416627"/>
    <lineage>
        <taxon>Bacteria</taxon>
        <taxon>Pseudomonadati</taxon>
        <taxon>Pseudomonadota</taxon>
        <taxon>Gammaproteobacteria</taxon>
        <taxon>Aeromonadales</taxon>
        <taxon>Aeromonadaceae</taxon>
        <taxon>Oceanisphaera</taxon>
    </lineage>
</organism>
<proteinExistence type="predicted"/>
<dbReference type="KEGG" id="opf:CBP31_05005"/>
<dbReference type="PANTHER" id="PTHR35602:SF3">
    <property type="entry name" value="ESTERASE YQIA"/>
    <property type="match status" value="1"/>
</dbReference>
<accession>A0A1Y0D3H6</accession>
<reference evidence="1 2" key="1">
    <citation type="journal article" date="2014" name="Int. J. Syst. Evol. Microbiol.">
        <title>Oceanisphaera profunda sp. nov., a marine bacterium isolated from deep-sea sediment, and emended description of the genus Oceanisphaera.</title>
        <authorList>
            <person name="Xu Z."/>
            <person name="Zhang X.Y."/>
            <person name="Su H.N."/>
            <person name="Yu Z.C."/>
            <person name="Liu C."/>
            <person name="Li H."/>
            <person name="Chen X.L."/>
            <person name="Song X.Y."/>
            <person name="Xie B.B."/>
            <person name="Qin Q.L."/>
            <person name="Zhou B.C."/>
            <person name="Shi M."/>
            <person name="Huang Y."/>
            <person name="Zhang Y.Z."/>
        </authorList>
    </citation>
    <scope>NUCLEOTIDE SEQUENCE [LARGE SCALE GENOMIC DNA]</scope>
    <source>
        <strain evidence="1 2">SM1222</strain>
    </source>
</reference>
<dbReference type="AlphaFoldDB" id="A0A1Y0D3H6"/>
<dbReference type="EMBL" id="CP021377">
    <property type="protein sequence ID" value="ART82059.1"/>
    <property type="molecule type" value="Genomic_DNA"/>
</dbReference>
<evidence type="ECO:0000313" key="2">
    <source>
        <dbReference type="Proteomes" id="UP000243937"/>
    </source>
</evidence>
<name>A0A1Y0D3H6_9GAMM</name>
<gene>
    <name evidence="1" type="ORF">CBP31_05005</name>
</gene>
<dbReference type="Gene3D" id="3.40.50.1820">
    <property type="entry name" value="alpha/beta hydrolase"/>
    <property type="match status" value="1"/>
</dbReference>
<keyword evidence="2" id="KW-1185">Reference proteome</keyword>
<protein>
    <submittedName>
        <fullName evidence="1">Esterase YqiA</fullName>
    </submittedName>
</protein>
<dbReference type="SUPFAM" id="SSF53474">
    <property type="entry name" value="alpha/beta-Hydrolases"/>
    <property type="match status" value="1"/>
</dbReference>
<dbReference type="OrthoDB" id="9814831at2"/>
<dbReference type="RefSeq" id="WP_087035147.1">
    <property type="nucleotide sequence ID" value="NZ_CP021377.1"/>
</dbReference>
<dbReference type="PANTHER" id="PTHR35602">
    <property type="entry name" value="ESTERASE YQIA-RELATED"/>
    <property type="match status" value="1"/>
</dbReference>
<dbReference type="Proteomes" id="UP000243937">
    <property type="component" value="Chromosome"/>
</dbReference>
<dbReference type="InterPro" id="IPR008886">
    <property type="entry name" value="UPF0227/Esterase_YqiA"/>
</dbReference>
<dbReference type="Pfam" id="PF05728">
    <property type="entry name" value="UPF0227"/>
    <property type="match status" value="1"/>
</dbReference>
<sequence>MSTLLYLHGFNSSPQSMKAREMQEYLLQKRPDINFICPQLATTPAAAWAQISEICEALAVRNDGHFGVAGSSLGGFLATRVAEVYGVRAVVINPAVNPQVLLQDYLGEQLNPYTDERYLLTAQHMQELSELRVNEPNCMARLWLLQQQGDEVLDYREALEYYRFARVCIQKGGDHSFIGFNHYCAQIIRFLQL</sequence>
<evidence type="ECO:0000313" key="1">
    <source>
        <dbReference type="EMBL" id="ART82059.1"/>
    </source>
</evidence>